<dbReference type="RefSeq" id="WP_062904622.1">
    <property type="nucleotide sequence ID" value="NZ_CP012277.1"/>
</dbReference>
<name>A0AAC9FJT3_9LACO</name>
<evidence type="ECO:0000313" key="2">
    <source>
        <dbReference type="Proteomes" id="UP000076405"/>
    </source>
</evidence>
<sequence length="86" mass="9825">MTEINKEYMSKDEVIKSLSDTPIGLDVENEGTREGTIVDGEKFYNKMLLFDPDRFTHCKNDNEVTIAANKVLDVKDKLNADEWGIK</sequence>
<dbReference type="EMBL" id="CP012277">
    <property type="protein sequence ID" value="AMV63800.1"/>
    <property type="molecule type" value="Genomic_DNA"/>
</dbReference>
<accession>A0AAC9FJT3</accession>
<protein>
    <submittedName>
        <fullName evidence="1">Uncharacterized protein</fullName>
    </submittedName>
</protein>
<evidence type="ECO:0000313" key="1">
    <source>
        <dbReference type="EMBL" id="AMV63800.1"/>
    </source>
</evidence>
<gene>
    <name evidence="1" type="ORF">ADU70_0278</name>
</gene>
<organism evidence="1 2">
    <name type="scientific">Pediococcus damnosus</name>
    <dbReference type="NCBI Taxonomy" id="51663"/>
    <lineage>
        <taxon>Bacteria</taxon>
        <taxon>Bacillati</taxon>
        <taxon>Bacillota</taxon>
        <taxon>Bacilli</taxon>
        <taxon>Lactobacillales</taxon>
        <taxon>Lactobacillaceae</taxon>
        <taxon>Pediococcus</taxon>
    </lineage>
</organism>
<proteinExistence type="predicted"/>
<geneLocation type="plasmid" evidence="2">
    <name>pl21533-2</name>
</geneLocation>
<reference evidence="1 2" key="1">
    <citation type="journal article" date="2016" name="PLoS ONE">
        <title>The Identification of Novel Diagnostic Marker Genes for the Detection of Beer Spoiling Pediococcus damnosus Strains Using the BlAst Diagnostic Gene findEr.</title>
        <authorList>
            <person name="Behr J."/>
            <person name="Geissler A.J."/>
            <person name="Schmid J."/>
            <person name="Zehe A."/>
            <person name="Vogel R.F."/>
        </authorList>
    </citation>
    <scope>NUCLEOTIDE SEQUENCE [LARGE SCALE GENOMIC DNA]</scope>
    <source>
        <strain evidence="1 2">TMW 2.1533</strain>
    </source>
</reference>
<keyword evidence="1" id="KW-0614">Plasmid</keyword>
<dbReference type="Proteomes" id="UP000076405">
    <property type="component" value="Plasmid pL21533-2"/>
</dbReference>
<dbReference type="AlphaFoldDB" id="A0AAC9FJT3"/>